<evidence type="ECO:0000313" key="3">
    <source>
        <dbReference type="Proteomes" id="UP001442494"/>
    </source>
</evidence>
<dbReference type="GO" id="GO:0032259">
    <property type="term" value="P:methylation"/>
    <property type="evidence" value="ECO:0007669"/>
    <property type="project" value="UniProtKB-KW"/>
</dbReference>
<evidence type="ECO:0000313" key="2">
    <source>
        <dbReference type="EMBL" id="MEP0866307.1"/>
    </source>
</evidence>
<proteinExistence type="predicted"/>
<dbReference type="Proteomes" id="UP001442494">
    <property type="component" value="Unassembled WGS sequence"/>
</dbReference>
<feature type="domain" description="Methyltransferase type 11" evidence="1">
    <location>
        <begin position="43"/>
        <end position="109"/>
    </location>
</feature>
<keyword evidence="2" id="KW-0489">Methyltransferase</keyword>
<name>A0ABV0JSC2_9CYAN</name>
<gene>
    <name evidence="2" type="ORF">NDI37_17750</name>
</gene>
<dbReference type="SUPFAM" id="SSF53335">
    <property type="entry name" value="S-adenosyl-L-methionine-dependent methyltransferases"/>
    <property type="match status" value="1"/>
</dbReference>
<protein>
    <submittedName>
        <fullName evidence="2">Methyltransferase domain-containing protein</fullName>
    </submittedName>
</protein>
<sequence length="196" mass="23076">MKLNLGSFDRIFPGWINTDITPHIFVTKVPFLADVMFSLRKLDKERYDEHKKGIFRQLTYLDLSKKFPWDDNSVDAAYTSHVLEHLYLEGALNCISEVYRVLKPGGIFRIAVPDLDQLIKSYDSSCPEVFLTEFLEATQTLEKNRHHWHYNENSLRKILQEAGFRDIVRREYRESKISGIAEKEERPESLFMECVK</sequence>
<dbReference type="InterPro" id="IPR013216">
    <property type="entry name" value="Methyltransf_11"/>
</dbReference>
<dbReference type="Gene3D" id="3.40.50.150">
    <property type="entry name" value="Vaccinia Virus protein VP39"/>
    <property type="match status" value="1"/>
</dbReference>
<organism evidence="2 3">
    <name type="scientific">Funiculus sociatus GB2-A5</name>
    <dbReference type="NCBI Taxonomy" id="2933946"/>
    <lineage>
        <taxon>Bacteria</taxon>
        <taxon>Bacillati</taxon>
        <taxon>Cyanobacteriota</taxon>
        <taxon>Cyanophyceae</taxon>
        <taxon>Coleofasciculales</taxon>
        <taxon>Coleofasciculaceae</taxon>
        <taxon>Funiculus</taxon>
    </lineage>
</organism>
<keyword evidence="2" id="KW-0808">Transferase</keyword>
<evidence type="ECO:0000259" key="1">
    <source>
        <dbReference type="Pfam" id="PF08241"/>
    </source>
</evidence>
<keyword evidence="3" id="KW-1185">Reference proteome</keyword>
<accession>A0ABV0JSC2</accession>
<comment type="caution">
    <text evidence="2">The sequence shown here is derived from an EMBL/GenBank/DDBJ whole genome shotgun (WGS) entry which is preliminary data.</text>
</comment>
<dbReference type="InterPro" id="IPR029063">
    <property type="entry name" value="SAM-dependent_MTases_sf"/>
</dbReference>
<dbReference type="EMBL" id="JAMPKK010000041">
    <property type="protein sequence ID" value="MEP0866307.1"/>
    <property type="molecule type" value="Genomic_DNA"/>
</dbReference>
<dbReference type="GO" id="GO:0008168">
    <property type="term" value="F:methyltransferase activity"/>
    <property type="evidence" value="ECO:0007669"/>
    <property type="project" value="UniProtKB-KW"/>
</dbReference>
<dbReference type="Pfam" id="PF08241">
    <property type="entry name" value="Methyltransf_11"/>
    <property type="match status" value="1"/>
</dbReference>
<reference evidence="2 3" key="1">
    <citation type="submission" date="2022-04" db="EMBL/GenBank/DDBJ databases">
        <title>Positive selection, recombination, and allopatry shape intraspecific diversity of widespread and dominant cyanobacteria.</title>
        <authorList>
            <person name="Wei J."/>
            <person name="Shu W."/>
            <person name="Hu C."/>
        </authorList>
    </citation>
    <scope>NUCLEOTIDE SEQUENCE [LARGE SCALE GENOMIC DNA]</scope>
    <source>
        <strain evidence="2 3">GB2-A5</strain>
    </source>
</reference>